<keyword evidence="1" id="KW-0732">Signal</keyword>
<organism evidence="2 3">
    <name type="scientific">Roseisolibacter agri</name>
    <dbReference type="NCBI Taxonomy" id="2014610"/>
    <lineage>
        <taxon>Bacteria</taxon>
        <taxon>Pseudomonadati</taxon>
        <taxon>Gemmatimonadota</taxon>
        <taxon>Gemmatimonadia</taxon>
        <taxon>Gemmatimonadales</taxon>
        <taxon>Gemmatimonadaceae</taxon>
        <taxon>Roseisolibacter</taxon>
    </lineage>
</organism>
<evidence type="ECO:0000313" key="2">
    <source>
        <dbReference type="EMBL" id="GLC25994.1"/>
    </source>
</evidence>
<sequence>MPDRTSRFTAAAAVLLALVAGDPLGAQLPGIPTAPGAFIRPGVALAANLGFEQRAILEVGAGGTSRRTRATYGGAAAFAPAAGRWQLAGGFAAQTWGDGYRDPATAFGGRASWAVVRGARLGVAAIGGIGFARARLDAPADPAVADSDDVVLMRQVPLGAAVGVRGAFGARAWALSLAPQYVWYRLSYGEDAVSASRARVGVVAEAALTPRLGVSLALEDGARAAGGEPGPRGTTVGVAVSFALGGR</sequence>
<proteinExistence type="predicted"/>
<feature type="chain" id="PRO_5041336672" description="Outer membrane protein beta-barrel domain-containing protein" evidence="1">
    <location>
        <begin position="27"/>
        <end position="247"/>
    </location>
</feature>
<reference evidence="2" key="1">
    <citation type="submission" date="2022-08" db="EMBL/GenBank/DDBJ databases">
        <title>Draft genome sequencing of Roseisolibacter agri AW1220.</title>
        <authorList>
            <person name="Tobiishi Y."/>
            <person name="Tonouchi A."/>
        </authorList>
    </citation>
    <scope>NUCLEOTIDE SEQUENCE</scope>
    <source>
        <strain evidence="2">AW1220</strain>
    </source>
</reference>
<evidence type="ECO:0000256" key="1">
    <source>
        <dbReference type="SAM" id="SignalP"/>
    </source>
</evidence>
<keyword evidence="3" id="KW-1185">Reference proteome</keyword>
<comment type="caution">
    <text evidence="2">The sequence shown here is derived from an EMBL/GenBank/DDBJ whole genome shotgun (WGS) entry which is preliminary data.</text>
</comment>
<name>A0AA37VEY7_9BACT</name>
<dbReference type="Proteomes" id="UP001161325">
    <property type="component" value="Unassembled WGS sequence"/>
</dbReference>
<protein>
    <recommendedName>
        <fullName evidence="4">Outer membrane protein beta-barrel domain-containing protein</fullName>
    </recommendedName>
</protein>
<feature type="signal peptide" evidence="1">
    <location>
        <begin position="1"/>
        <end position="26"/>
    </location>
</feature>
<evidence type="ECO:0000313" key="3">
    <source>
        <dbReference type="Proteomes" id="UP001161325"/>
    </source>
</evidence>
<gene>
    <name evidence="2" type="ORF">rosag_25070</name>
</gene>
<dbReference type="EMBL" id="BRXS01000004">
    <property type="protein sequence ID" value="GLC25994.1"/>
    <property type="molecule type" value="Genomic_DNA"/>
</dbReference>
<dbReference type="RefSeq" id="WP_284350466.1">
    <property type="nucleotide sequence ID" value="NZ_BRXS01000004.1"/>
</dbReference>
<accession>A0AA37VEY7</accession>
<dbReference type="AlphaFoldDB" id="A0AA37VEY7"/>
<evidence type="ECO:0008006" key="4">
    <source>
        <dbReference type="Google" id="ProtNLM"/>
    </source>
</evidence>